<evidence type="ECO:0000313" key="2">
    <source>
        <dbReference type="Proteomes" id="UP001163321"/>
    </source>
</evidence>
<protein>
    <submittedName>
        <fullName evidence="1">Uncharacterized protein</fullName>
    </submittedName>
</protein>
<comment type="caution">
    <text evidence="1">The sequence shown here is derived from an EMBL/GenBank/DDBJ whole genome shotgun (WGS) entry which is preliminary data.</text>
</comment>
<organism evidence="1 2">
    <name type="scientific">Peronosclerospora sorghi</name>
    <dbReference type="NCBI Taxonomy" id="230839"/>
    <lineage>
        <taxon>Eukaryota</taxon>
        <taxon>Sar</taxon>
        <taxon>Stramenopiles</taxon>
        <taxon>Oomycota</taxon>
        <taxon>Peronosporomycetes</taxon>
        <taxon>Peronosporales</taxon>
        <taxon>Peronosporaceae</taxon>
        <taxon>Peronosclerospora</taxon>
    </lineage>
</organism>
<evidence type="ECO:0000313" key="1">
    <source>
        <dbReference type="EMBL" id="KAI9908678.1"/>
    </source>
</evidence>
<gene>
    <name evidence="1" type="ORF">PsorP6_003655</name>
</gene>
<dbReference type="Proteomes" id="UP001163321">
    <property type="component" value="Chromosome 8"/>
</dbReference>
<proteinExistence type="predicted"/>
<keyword evidence="2" id="KW-1185">Reference proteome</keyword>
<name>A0ACC0VQA4_9STRA</name>
<accession>A0ACC0VQA4</accession>
<reference evidence="1 2" key="1">
    <citation type="journal article" date="2022" name="bioRxiv">
        <title>The genome of the oomycete Peronosclerospora sorghi, a cosmopolitan pathogen of maize and sorghum, is inflated with dispersed pseudogenes.</title>
        <authorList>
            <person name="Fletcher K."/>
            <person name="Martin F."/>
            <person name="Isakeit T."/>
            <person name="Cavanaugh K."/>
            <person name="Magill C."/>
            <person name="Michelmore R."/>
        </authorList>
    </citation>
    <scope>NUCLEOTIDE SEQUENCE [LARGE SCALE GENOMIC DNA]</scope>
    <source>
        <strain evidence="1">P6</strain>
    </source>
</reference>
<dbReference type="EMBL" id="CM047587">
    <property type="protein sequence ID" value="KAI9908678.1"/>
    <property type="molecule type" value="Genomic_DNA"/>
</dbReference>
<sequence>MCVCNRVNNVTNEANEGREEVDGVKLVAVAHPAKHCGRKETTGREKRVDEAHEDQITAQGCCIGKFSCSTLHFSPLTSTTCTAATWTSSYFFQYSISRGADFTQQLNFCVFRLSVLCVTRSR</sequence>